<evidence type="ECO:0000313" key="2">
    <source>
        <dbReference type="Proteomes" id="UP000094165"/>
    </source>
</evidence>
<organism evidence="1 2">
    <name type="scientific">Vibrio genomosp. F6 str. FF-238</name>
    <dbReference type="NCBI Taxonomy" id="1191298"/>
    <lineage>
        <taxon>Bacteria</taxon>
        <taxon>Pseudomonadati</taxon>
        <taxon>Pseudomonadota</taxon>
        <taxon>Gammaproteobacteria</taxon>
        <taxon>Vibrionales</taxon>
        <taxon>Vibrionaceae</taxon>
        <taxon>Vibrio</taxon>
    </lineage>
</organism>
<dbReference type="AlphaFoldDB" id="A0A1E5CZP8"/>
<keyword evidence="2" id="KW-1185">Reference proteome</keyword>
<sequence>MVNAIYIPAGRKVWLDVAHYLKEKNVEIKIWLGDQKLDESAKALFPGCNVEDFFQVNKGVIPNVKIKYVPGNDVFYDSRFYILKDKVYKIMDRQDDERKYGRLEREAVFYLLFNYYYNMIIERRINVFIASEAPHSPVGMILYGICEILDIPRYHMMESGVAPLLHVCKDFYGTVVNASREKNDLMELFKPIFSDYVNSFSAIPEEPLYMVNQKKYDIKKEKLGLLKYLELIGKGVKYSRIKRQKRSYAINNNFFFDNNNRSVLAQLTIEHLHSQLERAYLSKVKPVKLDIDYAYYPLHYEPERTSNPDGGHFYQPYDAIMALRKFLPIEIPIYVKEHYSQFTRMLPGYRGKSPYLYDVLSLIPNVHLVDPSIKSELLVRNALLTVSQTGTACLEAACFEKKAILMGDTWFSDTPNVYRFSDVSSYSELIAYGLHSRKEVLESMFSWIDNKAILGCVNPSSEEYFRQKFNDDKYLPMFDDGVMSTQYVDTILSDLERNRNK</sequence>
<name>A0A1E5CZP8_9VIBR</name>
<dbReference type="EMBL" id="AJYW02000121">
    <property type="protein sequence ID" value="OEE76419.1"/>
    <property type="molecule type" value="Genomic_DNA"/>
</dbReference>
<dbReference type="RefSeq" id="WP_017052190.1">
    <property type="nucleotide sequence ID" value="NZ_AJYW02000121.1"/>
</dbReference>
<evidence type="ECO:0008006" key="3">
    <source>
        <dbReference type="Google" id="ProtNLM"/>
    </source>
</evidence>
<proteinExistence type="predicted"/>
<accession>A0A1E5CZP8</accession>
<reference evidence="1 2" key="1">
    <citation type="journal article" date="2012" name="Science">
        <title>Ecological populations of bacteria act as socially cohesive units of antibiotic production and resistance.</title>
        <authorList>
            <person name="Cordero O.X."/>
            <person name="Wildschutte H."/>
            <person name="Kirkup B."/>
            <person name="Proehl S."/>
            <person name="Ngo L."/>
            <person name="Hussain F."/>
            <person name="Le Roux F."/>
            <person name="Mincer T."/>
            <person name="Polz M.F."/>
        </authorList>
    </citation>
    <scope>NUCLEOTIDE SEQUENCE [LARGE SCALE GENOMIC DNA]</scope>
    <source>
        <strain evidence="1 2">FF-238</strain>
    </source>
</reference>
<dbReference type="Proteomes" id="UP000094165">
    <property type="component" value="Unassembled WGS sequence"/>
</dbReference>
<comment type="caution">
    <text evidence="1">The sequence shown here is derived from an EMBL/GenBank/DDBJ whole genome shotgun (WGS) entry which is preliminary data.</text>
</comment>
<protein>
    <recommendedName>
        <fullName evidence="3">Capsule polysaccharide biosynthesis protein</fullName>
    </recommendedName>
</protein>
<evidence type="ECO:0000313" key="1">
    <source>
        <dbReference type="EMBL" id="OEE76419.1"/>
    </source>
</evidence>
<gene>
    <name evidence="1" type="ORF">A130_04955</name>
</gene>